<dbReference type="GO" id="GO:0004497">
    <property type="term" value="F:monooxygenase activity"/>
    <property type="evidence" value="ECO:0007669"/>
    <property type="project" value="UniProtKB-KW"/>
</dbReference>
<dbReference type="PANTHER" id="PTHR46696:SF6">
    <property type="entry name" value="P450, PUTATIVE (EUROFUNG)-RELATED"/>
    <property type="match status" value="1"/>
</dbReference>
<evidence type="ECO:0000313" key="8">
    <source>
        <dbReference type="EMBL" id="BBZ14826.1"/>
    </source>
</evidence>
<evidence type="ECO:0000256" key="1">
    <source>
        <dbReference type="ARBA" id="ARBA00010617"/>
    </source>
</evidence>
<dbReference type="Proteomes" id="UP000467379">
    <property type="component" value="Plasmid pJCM12687"/>
</dbReference>
<dbReference type="Proteomes" id="UP000192441">
    <property type="component" value="Unassembled WGS sequence"/>
</dbReference>
<keyword evidence="3 7" id="KW-0479">Metal-binding</keyword>
<comment type="similarity">
    <text evidence="1 7">Belongs to the cytochrome P450 family.</text>
</comment>
<evidence type="ECO:0000256" key="2">
    <source>
        <dbReference type="ARBA" id="ARBA00022617"/>
    </source>
</evidence>
<dbReference type="InterPro" id="IPR001128">
    <property type="entry name" value="Cyt_P450"/>
</dbReference>
<dbReference type="Gene3D" id="1.10.630.10">
    <property type="entry name" value="Cytochrome P450"/>
    <property type="match status" value="1"/>
</dbReference>
<keyword evidence="11" id="KW-1185">Reference proteome</keyword>
<dbReference type="PANTHER" id="PTHR46696">
    <property type="entry name" value="P450, PUTATIVE (EUROFUNG)-RELATED"/>
    <property type="match status" value="1"/>
</dbReference>
<evidence type="ECO:0000313" key="9">
    <source>
        <dbReference type="EMBL" id="ORA40338.1"/>
    </source>
</evidence>
<keyword evidence="5 7" id="KW-0408">Iron</keyword>
<name>A0A7I7WB07_9MYCO</name>
<keyword evidence="4 7" id="KW-0560">Oxidoreductase</keyword>
<evidence type="ECO:0000313" key="11">
    <source>
        <dbReference type="Proteomes" id="UP000467379"/>
    </source>
</evidence>
<dbReference type="RefSeq" id="WP_083130734.1">
    <property type="nucleotide sequence ID" value="NZ_AP022607.1"/>
</dbReference>
<dbReference type="GO" id="GO:0005506">
    <property type="term" value="F:iron ion binding"/>
    <property type="evidence" value="ECO:0007669"/>
    <property type="project" value="InterPro"/>
</dbReference>
<gene>
    <name evidence="8" type="primary">cyp143_2</name>
    <name evidence="9" type="ORF">BST20_07285</name>
    <name evidence="8" type="ORF">MBRA_50210</name>
</gene>
<keyword evidence="2 7" id="KW-0349">Heme</keyword>
<reference evidence="8 11" key="2">
    <citation type="journal article" date="2019" name="Emerg. Microbes Infect.">
        <title>Comprehensive subspecies identification of 175 nontuberculous mycobacteria species based on 7547 genomic profiles.</title>
        <authorList>
            <person name="Matsumoto Y."/>
            <person name="Kinjo T."/>
            <person name="Motooka D."/>
            <person name="Nabeya D."/>
            <person name="Jung N."/>
            <person name="Uechi K."/>
            <person name="Horii T."/>
            <person name="Iida T."/>
            <person name="Fujita J."/>
            <person name="Nakamura S."/>
        </authorList>
    </citation>
    <scope>NUCLEOTIDE SEQUENCE [LARGE SCALE GENOMIC DNA]</scope>
    <source>
        <strain evidence="8 11">JCM 12687</strain>
        <plasmid evidence="8">pJCM12687</plasmid>
    </source>
</reference>
<dbReference type="InterPro" id="IPR002397">
    <property type="entry name" value="Cyt_P450_B"/>
</dbReference>
<protein>
    <submittedName>
        <fullName evidence="8 9">Cytochrome</fullName>
    </submittedName>
</protein>
<evidence type="ECO:0000256" key="5">
    <source>
        <dbReference type="ARBA" id="ARBA00023004"/>
    </source>
</evidence>
<dbReference type="InterPro" id="IPR036396">
    <property type="entry name" value="Cyt_P450_sf"/>
</dbReference>
<dbReference type="InterPro" id="IPR017972">
    <property type="entry name" value="Cyt_P450_CS"/>
</dbReference>
<evidence type="ECO:0000256" key="6">
    <source>
        <dbReference type="ARBA" id="ARBA00023033"/>
    </source>
</evidence>
<accession>A0A7I7WB07</accession>
<dbReference type="EMBL" id="AP022607">
    <property type="protein sequence ID" value="BBZ14826.1"/>
    <property type="molecule type" value="Genomic_DNA"/>
</dbReference>
<sequence length="394" mass="43429">MTTVPEAGTGIDGVPEVEWTSLPMADDRGAGWAALRELGPVVLTHNFYHLTRRDDVLHALRTPEVYSSRKAFDMLGSPMPLVPISFDPPEHTRFRKILQPFFSPHTLNAMMSDLQAQAAQIITDIAARGQCDAVTDIAIPYPSQVFLTLYGLPLSDRDQLIRWKDAVIALADYGPSLEGADLAPAVELFTYLTNAINERRANPGPDILSQVLTGEEPLDDAEAIGLSYLFVLAGLDTVTAAIGFSLLELARNPVLRAELRRDPEQVKVFIEEIVRLEPPAPMTPRVTTEAVTIGGVRLPAETPVMLCLAAINRDDSDDTSTNSLVMDGHVHRHWGFGGGPHRCLGSHLARMELTFVINEWLNRIPDFELAPGYTPRIHFPANTFSLTSLPLRWT</sequence>
<geneLocation type="plasmid" evidence="8 11">
    <name>pJCM12687</name>
</geneLocation>
<proteinExistence type="inferred from homology"/>
<evidence type="ECO:0000313" key="10">
    <source>
        <dbReference type="Proteomes" id="UP000192441"/>
    </source>
</evidence>
<dbReference type="PRINTS" id="PR00385">
    <property type="entry name" value="P450"/>
</dbReference>
<reference evidence="8" key="3">
    <citation type="submission" date="2020-02" db="EMBL/GenBank/DDBJ databases">
        <authorList>
            <person name="Matsumoto Y."/>
            <person name="Motooka D."/>
            <person name="Nakamura S."/>
        </authorList>
    </citation>
    <scope>NUCLEOTIDE SEQUENCE</scope>
    <source>
        <strain evidence="8">JCM 12687</strain>
        <plasmid evidence="8">pJCM12687</plasmid>
    </source>
</reference>
<dbReference type="AlphaFoldDB" id="A0A7I7WB07"/>
<evidence type="ECO:0000256" key="7">
    <source>
        <dbReference type="RuleBase" id="RU000461"/>
    </source>
</evidence>
<keyword evidence="6 7" id="KW-0503">Monooxygenase</keyword>
<dbReference type="OrthoDB" id="3599725at2"/>
<keyword evidence="8" id="KW-0614">Plasmid</keyword>
<dbReference type="GO" id="GO:0020037">
    <property type="term" value="F:heme binding"/>
    <property type="evidence" value="ECO:0007669"/>
    <property type="project" value="InterPro"/>
</dbReference>
<dbReference type="Pfam" id="PF00067">
    <property type="entry name" value="p450"/>
    <property type="match status" value="2"/>
</dbReference>
<reference evidence="9 10" key="1">
    <citation type="submission" date="2016-12" db="EMBL/GenBank/DDBJ databases">
        <title>The new phylogeny of genus Mycobacterium.</title>
        <authorList>
            <person name="Tortoli E."/>
            <person name="Trovato A."/>
            <person name="Cirillo D.M."/>
        </authorList>
    </citation>
    <scope>NUCLEOTIDE SEQUENCE [LARGE SCALE GENOMIC DNA]</scope>
    <source>
        <strain evidence="9 10">DSM 44624</strain>
    </source>
</reference>
<dbReference type="PRINTS" id="PR00359">
    <property type="entry name" value="BP450"/>
</dbReference>
<evidence type="ECO:0000256" key="4">
    <source>
        <dbReference type="ARBA" id="ARBA00023002"/>
    </source>
</evidence>
<organism evidence="9 10">
    <name type="scientific">Mycobacterium branderi</name>
    <dbReference type="NCBI Taxonomy" id="43348"/>
    <lineage>
        <taxon>Bacteria</taxon>
        <taxon>Bacillati</taxon>
        <taxon>Actinomycetota</taxon>
        <taxon>Actinomycetes</taxon>
        <taxon>Mycobacteriales</taxon>
        <taxon>Mycobacteriaceae</taxon>
        <taxon>Mycobacterium</taxon>
    </lineage>
</organism>
<dbReference type="GO" id="GO:0016705">
    <property type="term" value="F:oxidoreductase activity, acting on paired donors, with incorporation or reduction of molecular oxygen"/>
    <property type="evidence" value="ECO:0007669"/>
    <property type="project" value="InterPro"/>
</dbReference>
<dbReference type="EMBL" id="MVHM01000002">
    <property type="protein sequence ID" value="ORA40338.1"/>
    <property type="molecule type" value="Genomic_DNA"/>
</dbReference>
<dbReference type="PROSITE" id="PS00086">
    <property type="entry name" value="CYTOCHROME_P450"/>
    <property type="match status" value="1"/>
</dbReference>
<evidence type="ECO:0000256" key="3">
    <source>
        <dbReference type="ARBA" id="ARBA00022723"/>
    </source>
</evidence>
<dbReference type="SUPFAM" id="SSF48264">
    <property type="entry name" value="Cytochrome P450"/>
    <property type="match status" value="1"/>
</dbReference>